<feature type="region of interest" description="Disordered" evidence="1">
    <location>
        <begin position="510"/>
        <end position="572"/>
    </location>
</feature>
<feature type="compositionally biased region" description="Low complexity" evidence="1">
    <location>
        <begin position="539"/>
        <end position="549"/>
    </location>
</feature>
<dbReference type="RefSeq" id="WP_088383880.1">
    <property type="nucleotide sequence ID" value="NZ_NIOF01000002.1"/>
</dbReference>
<comment type="caution">
    <text evidence="2">The sequence shown here is derived from an EMBL/GenBank/DDBJ whole genome shotgun (WGS) entry which is preliminary data.</text>
</comment>
<keyword evidence="3" id="KW-1185">Reference proteome</keyword>
<feature type="region of interest" description="Disordered" evidence="1">
    <location>
        <begin position="278"/>
        <end position="305"/>
    </location>
</feature>
<sequence>MLDDLFEAQTLTNLRDEALRPPPVPRQAASFSAWRTSTAAPRGVAAGAAQSSAFLSDVVGAFGQVLDATGTVSARGMFATQSEEERKNSQAAAERMRQGLDFSSEAGDLFRGVAQGYAPDATTAHASERLVFDFARVGTKAAGYIAAGGPIVGGVLTAGDEGLTVSDELKQQGVDLGTRTAVGAVVGAVTGLGVALPMAGQTARQTIGLVAAGGPGAFVAQQAGVRAILQAADYSHLAEQYDPFDPVGLAVSTFIPGAFGAHGLRVNRRAAAARAAEDFRTGPVPSDETPTAAAAREAAGRPSDEVADAARVLLQRDQRDSANPFRPDDWRAYAAHEQAFARAIDQIASGQPVRVNDVIVPPELGPARQLLEQIDALQTERADLLPMAADLAEPGAIRDARAELGQLRARPPDTSDAGAKALAKQIQEQQGVSYKAALTEARKQLQGQQADFDARVQRIEAAIDRNAKAQQATQRIGEIDQRVSALEQQLGPESRLAQFQRDLEAGVRQLEQQPAARVPVRKETPPDASAPAAPPSRPTEPAQPKAADAGGAGAEPPLPPDVPGEGPRSAAPKAGLVDDAAAARVAQIELEQPGLLVQLDGMDAPRPLSEVMTAVKAEADELLSEAELYQTAAQCALLNRW</sequence>
<name>A0A246JHJ0_9BURK</name>
<proteinExistence type="predicted"/>
<gene>
    <name evidence="2" type="ORF">CDN99_06665</name>
</gene>
<evidence type="ECO:0000313" key="2">
    <source>
        <dbReference type="EMBL" id="OWQ92035.1"/>
    </source>
</evidence>
<feature type="compositionally biased region" description="Low complexity" evidence="1">
    <location>
        <begin position="288"/>
        <end position="297"/>
    </location>
</feature>
<protein>
    <submittedName>
        <fullName evidence="2">Uncharacterized protein</fullName>
    </submittedName>
</protein>
<dbReference type="AlphaFoldDB" id="A0A246JHJ0"/>
<organism evidence="2 3">
    <name type="scientific">Roseateles aquatilis</name>
    <dbReference type="NCBI Taxonomy" id="431061"/>
    <lineage>
        <taxon>Bacteria</taxon>
        <taxon>Pseudomonadati</taxon>
        <taxon>Pseudomonadota</taxon>
        <taxon>Betaproteobacteria</taxon>
        <taxon>Burkholderiales</taxon>
        <taxon>Sphaerotilaceae</taxon>
        <taxon>Roseateles</taxon>
    </lineage>
</organism>
<evidence type="ECO:0000313" key="3">
    <source>
        <dbReference type="Proteomes" id="UP000197468"/>
    </source>
</evidence>
<evidence type="ECO:0000256" key="1">
    <source>
        <dbReference type="SAM" id="MobiDB-lite"/>
    </source>
</evidence>
<dbReference type="OrthoDB" id="9815002at2"/>
<dbReference type="EMBL" id="NIOF01000002">
    <property type="protein sequence ID" value="OWQ92035.1"/>
    <property type="molecule type" value="Genomic_DNA"/>
</dbReference>
<accession>A0A246JHJ0</accession>
<reference evidence="2 3" key="1">
    <citation type="journal article" date="2008" name="Int. J. Syst. Evol. Microbiol.">
        <title>Description of Roseateles aquatilis sp. nov. and Roseateles terrae sp. nov., in the class Betaproteobacteria, and emended description of the genus Roseateles.</title>
        <authorList>
            <person name="Gomila M."/>
            <person name="Bowien B."/>
            <person name="Falsen E."/>
            <person name="Moore E.R."/>
            <person name="Lalucat J."/>
        </authorList>
    </citation>
    <scope>NUCLEOTIDE SEQUENCE [LARGE SCALE GENOMIC DNA]</scope>
    <source>
        <strain evidence="2 3">CCUG 48205</strain>
    </source>
</reference>
<dbReference type="Proteomes" id="UP000197468">
    <property type="component" value="Unassembled WGS sequence"/>
</dbReference>